<feature type="region of interest" description="Disordered" evidence="3">
    <location>
        <begin position="193"/>
        <end position="235"/>
    </location>
</feature>
<evidence type="ECO:0000259" key="4">
    <source>
        <dbReference type="Pfam" id="PF00905"/>
    </source>
</evidence>
<dbReference type="PANTHER" id="PTHR32282:SF33">
    <property type="entry name" value="PEPTIDOGLYCAN GLYCOSYLTRANSFERASE"/>
    <property type="match status" value="1"/>
</dbReference>
<evidence type="ECO:0000256" key="3">
    <source>
        <dbReference type="SAM" id="MobiDB-lite"/>
    </source>
</evidence>
<dbReference type="InterPro" id="IPR012338">
    <property type="entry name" value="Beta-lactam/transpept-like"/>
</dbReference>
<dbReference type="GO" id="GO:0030288">
    <property type="term" value="C:outer membrane-bounded periplasmic space"/>
    <property type="evidence" value="ECO:0007669"/>
    <property type="project" value="TreeGrafter"/>
</dbReference>
<evidence type="ECO:0000313" key="5">
    <source>
        <dbReference type="EMBL" id="ODR99875.1"/>
    </source>
</evidence>
<protein>
    <recommendedName>
        <fullName evidence="4">Penicillin-binding protein transpeptidase domain-containing protein</fullName>
    </recommendedName>
</protein>
<dbReference type="GO" id="GO:0008955">
    <property type="term" value="F:peptidoglycan glycosyltransferase activity"/>
    <property type="evidence" value="ECO:0007669"/>
    <property type="project" value="TreeGrafter"/>
</dbReference>
<dbReference type="AlphaFoldDB" id="A0A1E3W256"/>
<evidence type="ECO:0000256" key="1">
    <source>
        <dbReference type="ARBA" id="ARBA00022676"/>
    </source>
</evidence>
<accession>A0A1E3W256</accession>
<dbReference type="GO" id="GO:0009252">
    <property type="term" value="P:peptidoglycan biosynthetic process"/>
    <property type="evidence" value="ECO:0007669"/>
    <property type="project" value="TreeGrafter"/>
</dbReference>
<dbReference type="Proteomes" id="UP000094501">
    <property type="component" value="Unassembled WGS sequence"/>
</dbReference>
<keyword evidence="2" id="KW-0808">Transferase</keyword>
<dbReference type="EMBL" id="LPWG01000010">
    <property type="protein sequence ID" value="ODR99875.1"/>
    <property type="molecule type" value="Genomic_DNA"/>
</dbReference>
<evidence type="ECO:0000256" key="2">
    <source>
        <dbReference type="ARBA" id="ARBA00022679"/>
    </source>
</evidence>
<dbReference type="STRING" id="1774968.AUC68_01725"/>
<dbReference type="GO" id="GO:0008658">
    <property type="term" value="F:penicillin binding"/>
    <property type="evidence" value="ECO:0007669"/>
    <property type="project" value="InterPro"/>
</dbReference>
<feature type="domain" description="Penicillin-binding protein transpeptidase" evidence="4">
    <location>
        <begin position="1"/>
        <end position="152"/>
    </location>
</feature>
<dbReference type="Pfam" id="PF00905">
    <property type="entry name" value="Transpeptidase"/>
    <property type="match status" value="1"/>
</dbReference>
<reference evidence="5 6" key="1">
    <citation type="journal article" date="2016" name="Environ. Microbiol.">
        <title>New Methyloceanibacter diversity from North Sea sediments includes methanotroph containing solely the soluble methane monooxygenase.</title>
        <authorList>
            <person name="Vekeman B."/>
            <person name="Kerckhof F.M."/>
            <person name="Cremers G."/>
            <person name="de Vos P."/>
            <person name="Vandamme P."/>
            <person name="Boon N."/>
            <person name="Op den Camp H.J."/>
            <person name="Heylen K."/>
        </authorList>
    </citation>
    <scope>NUCLEOTIDE SEQUENCE [LARGE SCALE GENOMIC DNA]</scope>
    <source>
        <strain evidence="5 6">R-67174</strain>
    </source>
</reference>
<dbReference type="InterPro" id="IPR001460">
    <property type="entry name" value="PCN-bd_Tpept"/>
</dbReference>
<dbReference type="Gene3D" id="3.40.710.10">
    <property type="entry name" value="DD-peptidase/beta-lactamase superfamily"/>
    <property type="match status" value="1"/>
</dbReference>
<keyword evidence="6" id="KW-1185">Reference proteome</keyword>
<gene>
    <name evidence="5" type="ORF">AUC68_01725</name>
</gene>
<name>A0A1E3W256_9HYPH</name>
<sequence length="235" mass="24657">MSLRYALTHSINTVAVKLTANLGPGRVAQTAHRLGISSKLHAQPSLALGTSEVTLLELTGAYAPFANGGARVLPHVITRIRSEDGKVLYTRQRSAVGQVVAPHHVAAMNDMMGAVVRQGTGKRAAIPRHPAGGKTGTTQNSRDAWFVGYTAHYVAGIWIGNDNNTPMKKVTGGSLPAELWHDVMLVAHKDLRPTALPSQRGPPLPGRAGARSPRAFRSTSTAAASAAALSPSTSV</sequence>
<evidence type="ECO:0000313" key="6">
    <source>
        <dbReference type="Proteomes" id="UP000094501"/>
    </source>
</evidence>
<dbReference type="PANTHER" id="PTHR32282">
    <property type="entry name" value="BINDING PROTEIN TRANSPEPTIDASE, PUTATIVE-RELATED"/>
    <property type="match status" value="1"/>
</dbReference>
<organism evidence="5 6">
    <name type="scientific">Methyloceanibacter methanicus</name>
    <dbReference type="NCBI Taxonomy" id="1774968"/>
    <lineage>
        <taxon>Bacteria</taxon>
        <taxon>Pseudomonadati</taxon>
        <taxon>Pseudomonadota</taxon>
        <taxon>Alphaproteobacteria</taxon>
        <taxon>Hyphomicrobiales</taxon>
        <taxon>Hyphomicrobiaceae</taxon>
        <taxon>Methyloceanibacter</taxon>
    </lineage>
</organism>
<keyword evidence="1" id="KW-0328">Glycosyltransferase</keyword>
<comment type="caution">
    <text evidence="5">The sequence shown here is derived from an EMBL/GenBank/DDBJ whole genome shotgun (WGS) entry which is preliminary data.</text>
</comment>
<dbReference type="InterPro" id="IPR050396">
    <property type="entry name" value="Glycosyltr_51/Transpeptidase"/>
</dbReference>
<proteinExistence type="predicted"/>
<feature type="compositionally biased region" description="Low complexity" evidence="3">
    <location>
        <begin position="210"/>
        <end position="235"/>
    </location>
</feature>
<dbReference type="SUPFAM" id="SSF56601">
    <property type="entry name" value="beta-lactamase/transpeptidase-like"/>
    <property type="match status" value="1"/>
</dbReference>